<sequence length="1260" mass="135758">MTKRLLKWSKWFSVGLISVCVVLVSLLGIVLFTNPGLKLALWGAQKALPELHVGEVKGALLPRFTLNDVEYKSQPLNLDAKVQHLSLALNLSCFTEPSVCVDDLTVRGLDLKLPTLPPSSDADQEPPSDEPLAAITAPVPISIGRVELSDIHANVLGNDVRWQRFTTGAEFAGNQLRLKPTLWKNIQVALAPSSDDTQNTTANRQAKPSIHSPRQALVLPEVTLPLQLEIPSFVVESFTLDQKPQALKVERLKLAASAKRHSVTVKTLELAMPQGEAKLDAKATLKGDYPLALNLSAEAKDPIAKGQKLALTARGSVADLALKANLSGPASAKLNAHVQALKAELPFELTLNDVNAQWPLVGASEYQIKQTHANIQGDLNGYQLSLNSEVNGQAIPELKAKLSGQGDDKHIDLSQLSIDTLGGNLAGSVGANWADLASWQANLQLDNIQPGLQWPQAEGSISGHLKTTGQLTAQNGWQVALPELDIQGVLRDYPLNINGQLSAQDLTGQGDIEVKTPKLVLAHGPNQLTAQGELDKQWRMQVAVDFPDLAKTVPDLSGQVQGDIKLTGALEQPKVDVKLDADTLNWQNQAKVAAVHLAGQIQPLPQPQGKLSLAVDDAHYQDVDVSSVKLRFDGDQSQHKLSLDLLSNLVSTSLAVKGKLALEPDLVWSGELSRANIKSEQGEWVLNHATPIKYTGSTQKAFVGHHCWRQNGSSVCLDKDLSAGKSGEAHLKVDHFDFDQIAMFLPPETSVKGSVDANIWAKWQAQGAPQLKAKVTLPAGKVTQKMDKPVTLGWDAMEFNANLLNDKLNADWNIQITDNGDLSGRLAIPNVKVENKQLDGHVELSSFSVKFLSPLLGPYSKLNSVLSANVDVNGPIMQPKVSGQVKVDDMLFQGDIAPVEVTSGNVLLDLKGYQANLNAKIQTPDGELNVNGDADWRDLAAWNTKVHVFADDLKVDLPPMVKVQVQPDMTIAVTPHQAKIDGDITLPWGRITVEELPPSAVSVSKDQVLLDEQLKPIDDSDKLPFDIETNIGIHIGDDFKLSAFGLKGGLKGGLKVAQKDRGPFVTGEVNIVNGTYTSFGQDLVIKEGKVLMNGPVDQPYVAITAIRNPDTTQDDVVAGVKVTGPADEPQMTIFSEPSMPQANALSYLLRGQDIDGEAGGNTMTTALIGLSLAQSGKVVGEIGEAFGVQDLQLDTEGAGDDSQVTVSGYILPGLQVKYGVGIFDSVGEFTVRYRLMQDLYVEAVSGLDSAVDLLYQFEFD</sequence>
<evidence type="ECO:0000259" key="6">
    <source>
        <dbReference type="Pfam" id="PF04357"/>
    </source>
</evidence>
<dbReference type="GO" id="GO:0005886">
    <property type="term" value="C:plasma membrane"/>
    <property type="evidence" value="ECO:0007669"/>
    <property type="project" value="InterPro"/>
</dbReference>
<dbReference type="Proteomes" id="UP000198854">
    <property type="component" value="Unassembled WGS sequence"/>
</dbReference>
<keyword evidence="2 5" id="KW-0812">Transmembrane</keyword>
<evidence type="ECO:0000313" key="8">
    <source>
        <dbReference type="Proteomes" id="UP000198854"/>
    </source>
</evidence>
<name>A0A1G8BEY1_9VIBR</name>
<dbReference type="AlphaFoldDB" id="A0A1G8BEY1"/>
<dbReference type="RefSeq" id="WP_093273991.1">
    <property type="nucleotide sequence ID" value="NZ_FNDD01000013.1"/>
</dbReference>
<keyword evidence="4 5" id="KW-0472">Membrane</keyword>
<evidence type="ECO:0000256" key="1">
    <source>
        <dbReference type="ARBA" id="ARBA00004167"/>
    </source>
</evidence>
<evidence type="ECO:0000313" key="7">
    <source>
        <dbReference type="EMBL" id="SDH31644.1"/>
    </source>
</evidence>
<dbReference type="STRING" id="861298.SAMN04488136_11334"/>
<gene>
    <name evidence="7" type="ORF">SAMN04488136_11334</name>
</gene>
<evidence type="ECO:0000256" key="2">
    <source>
        <dbReference type="ARBA" id="ARBA00022692"/>
    </source>
</evidence>
<evidence type="ECO:0000256" key="4">
    <source>
        <dbReference type="ARBA" id="ARBA00023136"/>
    </source>
</evidence>
<evidence type="ECO:0000256" key="3">
    <source>
        <dbReference type="ARBA" id="ARBA00022989"/>
    </source>
</evidence>
<dbReference type="GO" id="GO:0009306">
    <property type="term" value="P:protein secretion"/>
    <property type="evidence" value="ECO:0007669"/>
    <property type="project" value="InterPro"/>
</dbReference>
<dbReference type="GO" id="GO:0097347">
    <property type="term" value="C:TAM protein secretion complex"/>
    <property type="evidence" value="ECO:0007669"/>
    <property type="project" value="TreeGrafter"/>
</dbReference>
<feature type="domain" description="Translocation and assembly module TamB C-terminal" evidence="6">
    <location>
        <begin position="923"/>
        <end position="1259"/>
    </location>
</feature>
<dbReference type="PANTHER" id="PTHR36985:SF1">
    <property type="entry name" value="TRANSLOCATION AND ASSEMBLY MODULE SUBUNIT TAMB"/>
    <property type="match status" value="1"/>
</dbReference>
<proteinExistence type="predicted"/>
<accession>A0A1G8BEY1</accession>
<organism evidence="7 8">
    <name type="scientific">Vibrio xiamenensis</name>
    <dbReference type="NCBI Taxonomy" id="861298"/>
    <lineage>
        <taxon>Bacteria</taxon>
        <taxon>Pseudomonadati</taxon>
        <taxon>Pseudomonadota</taxon>
        <taxon>Gammaproteobacteria</taxon>
        <taxon>Vibrionales</taxon>
        <taxon>Vibrionaceae</taxon>
        <taxon>Vibrio</taxon>
    </lineage>
</organism>
<feature type="transmembrane region" description="Helical" evidence="5">
    <location>
        <begin position="12"/>
        <end position="32"/>
    </location>
</feature>
<protein>
    <submittedName>
        <fullName evidence="7">Autotransporter secretion inner membrane protein TamB</fullName>
    </submittedName>
</protein>
<dbReference type="EMBL" id="FNDD01000013">
    <property type="protein sequence ID" value="SDH31644.1"/>
    <property type="molecule type" value="Genomic_DNA"/>
</dbReference>
<dbReference type="PANTHER" id="PTHR36985">
    <property type="entry name" value="TRANSLOCATION AND ASSEMBLY MODULE SUBUNIT TAMB"/>
    <property type="match status" value="1"/>
</dbReference>
<reference evidence="7 8" key="1">
    <citation type="submission" date="2016-10" db="EMBL/GenBank/DDBJ databases">
        <authorList>
            <person name="de Groot N.N."/>
        </authorList>
    </citation>
    <scope>NUCLEOTIDE SEQUENCE [LARGE SCALE GENOMIC DNA]</scope>
    <source>
        <strain evidence="7 8">CGMCC 1.10228</strain>
    </source>
</reference>
<dbReference type="InterPro" id="IPR007452">
    <property type="entry name" value="TamB_C"/>
</dbReference>
<keyword evidence="8" id="KW-1185">Reference proteome</keyword>
<dbReference type="OrthoDB" id="5555605at2"/>
<evidence type="ECO:0000256" key="5">
    <source>
        <dbReference type="SAM" id="Phobius"/>
    </source>
</evidence>
<keyword evidence="3 5" id="KW-1133">Transmembrane helix</keyword>
<comment type="subcellular location">
    <subcellularLocation>
        <location evidence="1">Membrane</location>
        <topology evidence="1">Single-pass membrane protein</topology>
    </subcellularLocation>
</comment>
<dbReference type="Pfam" id="PF04357">
    <property type="entry name" value="TamB"/>
    <property type="match status" value="1"/>
</dbReference>